<keyword evidence="6" id="KW-0963">Cytoplasm</keyword>
<comment type="subcellular location">
    <subcellularLocation>
        <location evidence="2">Cell membrane</location>
        <topology evidence="2">Multi-pass membrane protein</topology>
    </subcellularLocation>
    <subcellularLocation>
        <location evidence="1">Cytoplasm</location>
    </subcellularLocation>
</comment>
<evidence type="ECO:0000256" key="5">
    <source>
        <dbReference type="ARBA" id="ARBA00022475"/>
    </source>
</evidence>
<sequence length="472" mass="51610">MASAFEQVVKSVVQELDQGRELVPVDSLRSSTSFQPYCLLGRRPPSSWFWGSHYRGINLSLRDILEPGDPEPDTQRIGCFQFQDAVDGQLQGHVELSAGPGQGGFSGGAAMSGSSSASMDVCGLQVNPNIWADLLRERRLRQPEHKVLQQLRSRGEDVFVVTEVLQTQKEVEVTRTRRQEGSGRFAVPGATCFQGQGQGHLSRKRTVTIPKGSILAFQVAQLVVDGSSWDILLQPDRKRRTFQPPQKARGTWWAPLLPPGVPHGLDEDRQAPSEGFPGLQAEVRAWAQDLESMAKPLCQQLLGALSQVLRDEQALEALEESLEQGLSCGQVDTLQGPFGNILECLVLRSGELVEDLARPLAYLLGALAVLSEPQHVLLAEALETEALSEPFQLVESLLKQTTPWQESMALSLPPELVGSSWGPEVSTWALLEECGLELQADAPQASWRPEAQGPTCALYACLALLLKLSQLC</sequence>
<evidence type="ECO:0000259" key="13">
    <source>
        <dbReference type="Pfam" id="PF17708"/>
    </source>
</evidence>
<accession>A0ABN9ZPY8</accession>
<dbReference type="InterPro" id="IPR040460">
    <property type="entry name" value="Gasdermin_pore"/>
</dbReference>
<evidence type="ECO:0000256" key="9">
    <source>
        <dbReference type="ARBA" id="ARBA00023136"/>
    </source>
</evidence>
<dbReference type="Pfam" id="PF17708">
    <property type="entry name" value="Gasdermin_C"/>
    <property type="match status" value="1"/>
</dbReference>
<dbReference type="Pfam" id="PF04598">
    <property type="entry name" value="Gasdermin"/>
    <property type="match status" value="1"/>
</dbReference>
<comment type="similarity">
    <text evidence="3">Belongs to the gasdermin family.</text>
</comment>
<organism evidence="14 15">
    <name type="scientific">Pipistrellus nathusii</name>
    <name type="common">Nathusius' pipistrelle</name>
    <dbReference type="NCBI Taxonomy" id="59473"/>
    <lineage>
        <taxon>Eukaryota</taxon>
        <taxon>Metazoa</taxon>
        <taxon>Chordata</taxon>
        <taxon>Craniata</taxon>
        <taxon>Vertebrata</taxon>
        <taxon>Euteleostomi</taxon>
        <taxon>Mammalia</taxon>
        <taxon>Eutheria</taxon>
        <taxon>Laurasiatheria</taxon>
        <taxon>Chiroptera</taxon>
        <taxon>Yangochiroptera</taxon>
        <taxon>Vespertilionidae</taxon>
        <taxon>Pipistrellus</taxon>
    </lineage>
</organism>
<evidence type="ECO:0000313" key="15">
    <source>
        <dbReference type="Proteomes" id="UP001314169"/>
    </source>
</evidence>
<evidence type="ECO:0000256" key="8">
    <source>
        <dbReference type="ARBA" id="ARBA00022692"/>
    </source>
</evidence>
<evidence type="ECO:0000256" key="2">
    <source>
        <dbReference type="ARBA" id="ARBA00004651"/>
    </source>
</evidence>
<gene>
    <name evidence="14" type="ORF">MPIPNATIZW_LOCUS7306</name>
</gene>
<keyword evidence="5" id="KW-1003">Cell membrane</keyword>
<evidence type="ECO:0000256" key="4">
    <source>
        <dbReference type="ARBA" id="ARBA00022452"/>
    </source>
</evidence>
<name>A0ABN9ZPY8_PIPNA</name>
<keyword evidence="9" id="KW-0472">Membrane</keyword>
<evidence type="ECO:0000313" key="14">
    <source>
        <dbReference type="EMBL" id="CAK6439000.1"/>
    </source>
</evidence>
<keyword evidence="10" id="KW-0564">Palmitate</keyword>
<dbReference type="EMBL" id="OY882874">
    <property type="protein sequence ID" value="CAK6439000.1"/>
    <property type="molecule type" value="Genomic_DNA"/>
</dbReference>
<dbReference type="PANTHER" id="PTHR16399">
    <property type="entry name" value="GASDERMIN"/>
    <property type="match status" value="1"/>
</dbReference>
<dbReference type="PANTHER" id="PTHR16399:SF15">
    <property type="entry name" value="GASDERMIN-D"/>
    <property type="match status" value="1"/>
</dbReference>
<keyword evidence="7" id="KW-1210">Necrosis</keyword>
<dbReference type="InterPro" id="IPR007677">
    <property type="entry name" value="Gasdermin"/>
</dbReference>
<proteinExistence type="inferred from homology"/>
<keyword evidence="11" id="KW-0449">Lipoprotein</keyword>
<evidence type="ECO:0000256" key="10">
    <source>
        <dbReference type="ARBA" id="ARBA00023139"/>
    </source>
</evidence>
<keyword evidence="8" id="KW-0812">Transmembrane</keyword>
<evidence type="ECO:0000256" key="3">
    <source>
        <dbReference type="ARBA" id="ARBA00009279"/>
    </source>
</evidence>
<evidence type="ECO:0008006" key="16">
    <source>
        <dbReference type="Google" id="ProtNLM"/>
    </source>
</evidence>
<evidence type="ECO:0000256" key="1">
    <source>
        <dbReference type="ARBA" id="ARBA00004496"/>
    </source>
</evidence>
<feature type="domain" description="Gasdermin PUB" evidence="13">
    <location>
        <begin position="276"/>
        <end position="445"/>
    </location>
</feature>
<evidence type="ECO:0000256" key="6">
    <source>
        <dbReference type="ARBA" id="ARBA00022490"/>
    </source>
</evidence>
<keyword evidence="15" id="KW-1185">Reference proteome</keyword>
<evidence type="ECO:0000256" key="11">
    <source>
        <dbReference type="ARBA" id="ARBA00023288"/>
    </source>
</evidence>
<protein>
    <recommendedName>
        <fullName evidence="16">Gasdermin D</fullName>
    </recommendedName>
</protein>
<dbReference type="InterPro" id="IPR041263">
    <property type="entry name" value="Gasdermin_PUB"/>
</dbReference>
<feature type="domain" description="Gasdermin pore forming" evidence="12">
    <location>
        <begin position="4"/>
        <end position="244"/>
    </location>
</feature>
<evidence type="ECO:0000259" key="12">
    <source>
        <dbReference type="Pfam" id="PF04598"/>
    </source>
</evidence>
<evidence type="ECO:0000256" key="7">
    <source>
        <dbReference type="ARBA" id="ARBA00022590"/>
    </source>
</evidence>
<reference evidence="14" key="1">
    <citation type="submission" date="2023-12" db="EMBL/GenBank/DDBJ databases">
        <authorList>
            <person name="Brown T."/>
        </authorList>
    </citation>
    <scope>NUCLEOTIDE SEQUENCE</scope>
</reference>
<dbReference type="Proteomes" id="UP001314169">
    <property type="component" value="Chromosome 17"/>
</dbReference>
<keyword evidence="4" id="KW-1134">Transmembrane beta strand</keyword>